<dbReference type="Proteomes" id="UP000001357">
    <property type="component" value="Unassembled WGS sequence"/>
</dbReference>
<sequence length="304" mass="34964">LCDFRRAKTRRGRKYLAERAPKIHENPKQILYMHGSKCSQILQDIFRDLNALTAPQSRIFSRKRDLRPMDDESQLEALSNKLDVSLFAIGSSNKKRPNCITLARTFNHRMLDMCELLVTDFKPMHKFKDVEKPAAMNKPAMVFQGNAWTQDINMRSLKTLLIDFFRGPVVESVNLAGIDRALVFSVEEDRIVMTQYRIDYKKSGLRLPLVELTECGPFLDMKLGRPRWAAPELMKEALKQPKQLKVSLEKVKNVEYTGLGDKLGRVHMERQDLSQLQTRKMKALKKGKRSADDAGAAERPETDE</sequence>
<comment type="similarity">
    <text evidence="2 4">Belongs to the RPF2 family.</text>
</comment>
<evidence type="ECO:0000256" key="4">
    <source>
        <dbReference type="RuleBase" id="RU367086"/>
    </source>
</evidence>
<dbReference type="InterPro" id="IPR007109">
    <property type="entry name" value="Brix"/>
</dbReference>
<gene>
    <name evidence="7" type="ORF">MONBRDRAFT_16700</name>
</gene>
<feature type="domain" description="Brix" evidence="6">
    <location>
        <begin position="28"/>
        <end position="232"/>
    </location>
</feature>
<dbReference type="SMART" id="SM00879">
    <property type="entry name" value="Brix"/>
    <property type="match status" value="1"/>
</dbReference>
<dbReference type="GeneID" id="5890684"/>
<dbReference type="AlphaFoldDB" id="A9UXI7"/>
<comment type="subcellular location">
    <subcellularLocation>
        <location evidence="1 4">Nucleus</location>
        <location evidence="1 4">Nucleolus</location>
    </subcellularLocation>
</comment>
<dbReference type="GO" id="GO:0019843">
    <property type="term" value="F:rRNA binding"/>
    <property type="evidence" value="ECO:0000318"/>
    <property type="project" value="GO_Central"/>
</dbReference>
<dbReference type="FunCoup" id="A9UXI7">
    <property type="interactions" value="1213"/>
</dbReference>
<dbReference type="RefSeq" id="XP_001745437.1">
    <property type="nucleotide sequence ID" value="XM_001745385.1"/>
</dbReference>
<evidence type="ECO:0000259" key="6">
    <source>
        <dbReference type="PROSITE" id="PS50833"/>
    </source>
</evidence>
<dbReference type="PROSITE" id="PS50833">
    <property type="entry name" value="BRIX"/>
    <property type="match status" value="1"/>
</dbReference>
<proteinExistence type="inferred from homology"/>
<evidence type="ECO:0000313" key="8">
    <source>
        <dbReference type="Proteomes" id="UP000001357"/>
    </source>
</evidence>
<evidence type="ECO:0000313" key="7">
    <source>
        <dbReference type="EMBL" id="EDQ90015.1"/>
    </source>
</evidence>
<keyword evidence="8" id="KW-1185">Reference proteome</keyword>
<feature type="region of interest" description="Disordered" evidence="5">
    <location>
        <begin position="270"/>
        <end position="304"/>
    </location>
</feature>
<dbReference type="KEGG" id="mbr:MONBRDRAFT_16700"/>
<dbReference type="STRING" id="81824.A9UXI7"/>
<evidence type="ECO:0000256" key="1">
    <source>
        <dbReference type="ARBA" id="ARBA00004604"/>
    </source>
</evidence>
<dbReference type="InterPro" id="IPR039770">
    <property type="entry name" value="Rpf2"/>
</dbReference>
<keyword evidence="3 4" id="KW-0539">Nucleus</keyword>
<dbReference type="Pfam" id="PF04427">
    <property type="entry name" value="Brix"/>
    <property type="match status" value="1"/>
</dbReference>
<reference evidence="7 8" key="1">
    <citation type="journal article" date="2008" name="Nature">
        <title>The genome of the choanoflagellate Monosiga brevicollis and the origin of metazoans.</title>
        <authorList>
            <consortium name="JGI Sequencing"/>
            <person name="King N."/>
            <person name="Westbrook M.J."/>
            <person name="Young S.L."/>
            <person name="Kuo A."/>
            <person name="Abedin M."/>
            <person name="Chapman J."/>
            <person name="Fairclough S."/>
            <person name="Hellsten U."/>
            <person name="Isogai Y."/>
            <person name="Letunic I."/>
            <person name="Marr M."/>
            <person name="Pincus D."/>
            <person name="Putnam N."/>
            <person name="Rokas A."/>
            <person name="Wright K.J."/>
            <person name="Zuzow R."/>
            <person name="Dirks W."/>
            <person name="Good M."/>
            <person name="Goodstein D."/>
            <person name="Lemons D."/>
            <person name="Li W."/>
            <person name="Lyons J.B."/>
            <person name="Morris A."/>
            <person name="Nichols S."/>
            <person name="Richter D.J."/>
            <person name="Salamov A."/>
            <person name="Bork P."/>
            <person name="Lim W.A."/>
            <person name="Manning G."/>
            <person name="Miller W.T."/>
            <person name="McGinnis W."/>
            <person name="Shapiro H."/>
            <person name="Tjian R."/>
            <person name="Grigoriev I.V."/>
            <person name="Rokhsar D."/>
        </authorList>
    </citation>
    <scope>NUCLEOTIDE SEQUENCE [LARGE SCALE GENOMIC DNA]</scope>
    <source>
        <strain evidence="8">MX1 / ATCC 50154</strain>
    </source>
</reference>
<dbReference type="InParanoid" id="A9UXI7"/>
<dbReference type="OMA" id="VGLKPMF"/>
<name>A9UXI7_MONBE</name>
<dbReference type="EMBL" id="CH991549">
    <property type="protein sequence ID" value="EDQ90015.1"/>
    <property type="molecule type" value="Genomic_DNA"/>
</dbReference>
<dbReference type="GO" id="GO:0000027">
    <property type="term" value="P:ribosomal large subunit assembly"/>
    <property type="evidence" value="ECO:0007669"/>
    <property type="project" value="InterPro"/>
</dbReference>
<evidence type="ECO:0000256" key="2">
    <source>
        <dbReference type="ARBA" id="ARBA00010782"/>
    </source>
</evidence>
<dbReference type="PANTHER" id="PTHR12728">
    <property type="entry name" value="BRIX DOMAIN CONTAINING PROTEIN"/>
    <property type="match status" value="1"/>
</dbReference>
<protein>
    <recommendedName>
        <fullName evidence="4">Ribosome production factor 2 homolog</fullName>
    </recommendedName>
    <alternativeName>
        <fullName evidence="4">Ribosome biogenesis protein RPF2 homolog</fullName>
    </alternativeName>
</protein>
<feature type="compositionally biased region" description="Basic and acidic residues" evidence="5">
    <location>
        <begin position="289"/>
        <end position="304"/>
    </location>
</feature>
<feature type="non-terminal residue" evidence="7">
    <location>
        <position position="1"/>
    </location>
</feature>
<feature type="compositionally biased region" description="Basic residues" evidence="5">
    <location>
        <begin position="279"/>
        <end position="288"/>
    </location>
</feature>
<accession>A9UXI7</accession>
<dbReference type="PANTHER" id="PTHR12728:SF0">
    <property type="entry name" value="RIBOSOME PRODUCTION FACTOR 2 HOMOLOG"/>
    <property type="match status" value="1"/>
</dbReference>
<evidence type="ECO:0000256" key="5">
    <source>
        <dbReference type="SAM" id="MobiDB-lite"/>
    </source>
</evidence>
<organism evidence="7 8">
    <name type="scientific">Monosiga brevicollis</name>
    <name type="common">Choanoflagellate</name>
    <dbReference type="NCBI Taxonomy" id="81824"/>
    <lineage>
        <taxon>Eukaryota</taxon>
        <taxon>Choanoflagellata</taxon>
        <taxon>Craspedida</taxon>
        <taxon>Salpingoecidae</taxon>
        <taxon>Monosiga</taxon>
    </lineage>
</organism>
<evidence type="ECO:0000256" key="3">
    <source>
        <dbReference type="ARBA" id="ARBA00023242"/>
    </source>
</evidence>
<dbReference type="GO" id="GO:0000463">
    <property type="term" value="P:maturation of LSU-rRNA from tricistronic rRNA transcript (SSU-rRNA, 5.8S rRNA, LSU-rRNA)"/>
    <property type="evidence" value="ECO:0000318"/>
    <property type="project" value="GO_Central"/>
</dbReference>
<dbReference type="GO" id="GO:0005730">
    <property type="term" value="C:nucleolus"/>
    <property type="evidence" value="ECO:0000318"/>
    <property type="project" value="GO_Central"/>
</dbReference>
<dbReference type="eggNOG" id="KOG3031">
    <property type="taxonomic scope" value="Eukaryota"/>
</dbReference>